<evidence type="ECO:0000256" key="1">
    <source>
        <dbReference type="SAM" id="Coils"/>
    </source>
</evidence>
<proteinExistence type="predicted"/>
<keyword evidence="3" id="KW-1185">Reference proteome</keyword>
<dbReference type="Proteomes" id="UP000789572">
    <property type="component" value="Unassembled WGS sequence"/>
</dbReference>
<protein>
    <submittedName>
        <fullName evidence="2">5521_t:CDS:1</fullName>
    </submittedName>
</protein>
<accession>A0A9N9DUU0</accession>
<dbReference type="InterPro" id="IPR036157">
    <property type="entry name" value="dUTPase-like_sf"/>
</dbReference>
<dbReference type="OrthoDB" id="2448050at2759"/>
<feature type="non-terminal residue" evidence="2">
    <location>
        <position position="557"/>
    </location>
</feature>
<sequence length="557" mass="64365">FDKRSGIWNLNAGIVEELPADLILGTNFMLEYNAVVDMKGRQFALQNEMTGQLTIVPLTTYGNIHYNPTQVNVITLMEVDEPNAMQIDPPDDHPDWQCEKGPKSYKCIRGYPPEDNVPPCEKCRLKLREDDEWLAASSAFNQEKEAWHTNSWDKLRKKRESDEKIDEAYELFPKGATLKPNGQVVVKNMAIGEVGMDWTKYHPEWRPKKEKRKDILYYHRTAQWKGMFVDTPEVVARIHAQQEELQEIKRQYQESQKQEAQKTNTYQVDVPYVVHYQKMRKVTCKIEDEGCQIGDDYVEWKDIRKFQQDFTRRPKYQQKPYHYKGPDTQCWCGERMESPKEHCSICVWKIQTCRTITLLPDEKWETRGILQARKWTPKAELPTPVHQGFILYSNEDMLICGQEYVPTGIEIKVPEGMSAMVSSLDNTSSYIVPATLIQTHGQIKVPVISTYGAHISAKQPIAKLTFLQIAGAQLVAAGQQKESKPSPFMKNLTPDQDAQVQALVKEYDDIFAEDLIELGQTTHIKHQIPTLPGAVAYSKRYRQSWENEDFITAEVER</sequence>
<gene>
    <name evidence="2" type="ORF">POCULU_LOCUS10112</name>
</gene>
<feature type="non-terminal residue" evidence="2">
    <location>
        <position position="1"/>
    </location>
</feature>
<name>A0A9N9DUU0_9GLOM</name>
<dbReference type="AlphaFoldDB" id="A0A9N9DUU0"/>
<dbReference type="EMBL" id="CAJVPJ010004642">
    <property type="protein sequence ID" value="CAG8654197.1"/>
    <property type="molecule type" value="Genomic_DNA"/>
</dbReference>
<keyword evidence="1" id="KW-0175">Coiled coil</keyword>
<feature type="coiled-coil region" evidence="1">
    <location>
        <begin position="238"/>
        <end position="265"/>
    </location>
</feature>
<evidence type="ECO:0000313" key="2">
    <source>
        <dbReference type="EMBL" id="CAG8654197.1"/>
    </source>
</evidence>
<evidence type="ECO:0000313" key="3">
    <source>
        <dbReference type="Proteomes" id="UP000789572"/>
    </source>
</evidence>
<organism evidence="2 3">
    <name type="scientific">Paraglomus occultum</name>
    <dbReference type="NCBI Taxonomy" id="144539"/>
    <lineage>
        <taxon>Eukaryota</taxon>
        <taxon>Fungi</taxon>
        <taxon>Fungi incertae sedis</taxon>
        <taxon>Mucoromycota</taxon>
        <taxon>Glomeromycotina</taxon>
        <taxon>Glomeromycetes</taxon>
        <taxon>Paraglomerales</taxon>
        <taxon>Paraglomeraceae</taxon>
        <taxon>Paraglomus</taxon>
    </lineage>
</organism>
<reference evidence="2" key="1">
    <citation type="submission" date="2021-06" db="EMBL/GenBank/DDBJ databases">
        <authorList>
            <person name="Kallberg Y."/>
            <person name="Tangrot J."/>
            <person name="Rosling A."/>
        </authorList>
    </citation>
    <scope>NUCLEOTIDE SEQUENCE</scope>
    <source>
        <strain evidence="2">IA702</strain>
    </source>
</reference>
<comment type="caution">
    <text evidence="2">The sequence shown here is derived from an EMBL/GenBank/DDBJ whole genome shotgun (WGS) entry which is preliminary data.</text>
</comment>
<dbReference type="SUPFAM" id="SSF51283">
    <property type="entry name" value="dUTPase-like"/>
    <property type="match status" value="1"/>
</dbReference>